<dbReference type="InterPro" id="IPR044730">
    <property type="entry name" value="RNase_H-like_dom_plant"/>
</dbReference>
<dbReference type="Pfam" id="PF13456">
    <property type="entry name" value="RVT_3"/>
    <property type="match status" value="1"/>
</dbReference>
<dbReference type="InterPro" id="IPR052929">
    <property type="entry name" value="RNase_H-like_EbsB-rel"/>
</dbReference>
<name>A0A7J6XCD3_THATH</name>
<dbReference type="Gene3D" id="3.30.420.10">
    <property type="entry name" value="Ribonuclease H-like superfamily/Ribonuclease H"/>
    <property type="match status" value="1"/>
</dbReference>
<dbReference type="PANTHER" id="PTHR47074:SF11">
    <property type="entry name" value="REVERSE TRANSCRIPTASE-LIKE PROTEIN"/>
    <property type="match status" value="1"/>
</dbReference>
<organism evidence="2 3">
    <name type="scientific">Thalictrum thalictroides</name>
    <name type="common">Rue-anemone</name>
    <name type="synonym">Anemone thalictroides</name>
    <dbReference type="NCBI Taxonomy" id="46969"/>
    <lineage>
        <taxon>Eukaryota</taxon>
        <taxon>Viridiplantae</taxon>
        <taxon>Streptophyta</taxon>
        <taxon>Embryophyta</taxon>
        <taxon>Tracheophyta</taxon>
        <taxon>Spermatophyta</taxon>
        <taxon>Magnoliopsida</taxon>
        <taxon>Ranunculales</taxon>
        <taxon>Ranunculaceae</taxon>
        <taxon>Thalictroideae</taxon>
        <taxon>Thalictrum</taxon>
    </lineage>
</organism>
<dbReference type="AlphaFoldDB" id="A0A7J6XCD3"/>
<dbReference type="InterPro" id="IPR036397">
    <property type="entry name" value="RNaseH_sf"/>
</dbReference>
<dbReference type="CDD" id="cd06222">
    <property type="entry name" value="RNase_H_like"/>
    <property type="match status" value="1"/>
</dbReference>
<dbReference type="GO" id="GO:0003676">
    <property type="term" value="F:nucleic acid binding"/>
    <property type="evidence" value="ECO:0007669"/>
    <property type="project" value="InterPro"/>
</dbReference>
<dbReference type="EMBL" id="JABWDY010001472">
    <property type="protein sequence ID" value="KAF5207394.1"/>
    <property type="molecule type" value="Genomic_DNA"/>
</dbReference>
<comment type="caution">
    <text evidence="2">The sequence shown here is derived from an EMBL/GenBank/DDBJ whole genome shotgun (WGS) entry which is preliminary data.</text>
</comment>
<dbReference type="OrthoDB" id="1906820at2759"/>
<keyword evidence="3" id="KW-1185">Reference proteome</keyword>
<protein>
    <recommendedName>
        <fullName evidence="1">RNase H type-1 domain-containing protein</fullName>
    </recommendedName>
</protein>
<dbReference type="GO" id="GO:0004523">
    <property type="term" value="F:RNA-DNA hybrid ribonuclease activity"/>
    <property type="evidence" value="ECO:0007669"/>
    <property type="project" value="InterPro"/>
</dbReference>
<dbReference type="Proteomes" id="UP000554482">
    <property type="component" value="Unassembled WGS sequence"/>
</dbReference>
<proteinExistence type="predicted"/>
<accession>A0A7J6XCD3</accession>
<evidence type="ECO:0000259" key="1">
    <source>
        <dbReference type="Pfam" id="PF13456"/>
    </source>
</evidence>
<evidence type="ECO:0000313" key="3">
    <source>
        <dbReference type="Proteomes" id="UP000554482"/>
    </source>
</evidence>
<evidence type="ECO:0000313" key="2">
    <source>
        <dbReference type="EMBL" id="KAF5207394.1"/>
    </source>
</evidence>
<dbReference type="SUPFAM" id="SSF53098">
    <property type="entry name" value="Ribonuclease H-like"/>
    <property type="match status" value="1"/>
</dbReference>
<dbReference type="PANTHER" id="PTHR47074">
    <property type="entry name" value="BNAC02G40300D PROTEIN"/>
    <property type="match status" value="1"/>
</dbReference>
<sequence>MVEKLTNNSFKLKTTSRETSPSSIWIPQNHGILKMNVDISFTKADCFIGIGFILRYSNGLFICASSDSGLAGNVEEAECKGILSAVCRGTSLKLKEVIIEFDCRGAINYLQGKDSNISWTANNVLDEAIHTASTFGLTISFSFCLRTGNQFAHLLAGYAQTSSLVPILFNIDWLLSQICLDKLFYNYMKSVDSE</sequence>
<dbReference type="InterPro" id="IPR002156">
    <property type="entry name" value="RNaseH_domain"/>
</dbReference>
<dbReference type="InterPro" id="IPR012337">
    <property type="entry name" value="RNaseH-like_sf"/>
</dbReference>
<gene>
    <name evidence="2" type="ORF">FRX31_003019</name>
</gene>
<reference evidence="2 3" key="1">
    <citation type="submission" date="2020-06" db="EMBL/GenBank/DDBJ databases">
        <title>Transcriptomic and genomic resources for Thalictrum thalictroides and T. hernandezii: Facilitating candidate gene discovery in an emerging model plant lineage.</title>
        <authorList>
            <person name="Arias T."/>
            <person name="Riano-Pachon D.M."/>
            <person name="Di Stilio V.S."/>
        </authorList>
    </citation>
    <scope>NUCLEOTIDE SEQUENCE [LARGE SCALE GENOMIC DNA]</scope>
    <source>
        <strain evidence="3">cv. WT478/WT964</strain>
        <tissue evidence="2">Leaves</tissue>
    </source>
</reference>
<feature type="domain" description="RNase H type-1" evidence="1">
    <location>
        <begin position="48"/>
        <end position="157"/>
    </location>
</feature>